<dbReference type="AlphaFoldDB" id="A0A9D1SJ74"/>
<comment type="caution">
    <text evidence="1">The sequence shown here is derived from an EMBL/GenBank/DDBJ whole genome shotgun (WGS) entry which is preliminary data.</text>
</comment>
<accession>A0A9D1SJ74</accession>
<protein>
    <submittedName>
        <fullName evidence="1">Sporulation transcriptional regulator SpoIIID</fullName>
    </submittedName>
</protein>
<evidence type="ECO:0000313" key="2">
    <source>
        <dbReference type="Proteomes" id="UP000824110"/>
    </source>
</evidence>
<dbReference type="Proteomes" id="UP000824110">
    <property type="component" value="Unassembled WGS sequence"/>
</dbReference>
<sequence>MPENCTWEYIAERVVKEAEYILQTGATVRACANKFGISKSTVHKDVAERLKEVDGVLYKKVRKVLEKNLSERHIRGGMATRNKYLKCKKCVCKHGEECGSHLCGCENGCSCGSAENG</sequence>
<dbReference type="EMBL" id="DVNE01000030">
    <property type="protein sequence ID" value="HIU61643.1"/>
    <property type="molecule type" value="Genomic_DNA"/>
</dbReference>
<reference evidence="1" key="2">
    <citation type="journal article" date="2021" name="PeerJ">
        <title>Extensive microbial diversity within the chicken gut microbiome revealed by metagenomics and culture.</title>
        <authorList>
            <person name="Gilroy R."/>
            <person name="Ravi A."/>
            <person name="Getino M."/>
            <person name="Pursley I."/>
            <person name="Horton D.L."/>
            <person name="Alikhan N.F."/>
            <person name="Baker D."/>
            <person name="Gharbi K."/>
            <person name="Hall N."/>
            <person name="Watson M."/>
            <person name="Adriaenssens E.M."/>
            <person name="Foster-Nyarko E."/>
            <person name="Jarju S."/>
            <person name="Secka A."/>
            <person name="Antonio M."/>
            <person name="Oren A."/>
            <person name="Chaudhuri R.R."/>
            <person name="La Ragione R."/>
            <person name="Hildebrand F."/>
            <person name="Pallen M.J."/>
        </authorList>
    </citation>
    <scope>NUCLEOTIDE SEQUENCE</scope>
    <source>
        <strain evidence="1">CHK195-12923</strain>
    </source>
</reference>
<name>A0A9D1SJ74_9FIRM</name>
<dbReference type="Pfam" id="PF12116">
    <property type="entry name" value="SpoIIID"/>
    <property type="match status" value="1"/>
</dbReference>
<organism evidence="1 2">
    <name type="scientific">Candidatus Coproplasma excrementigallinarum</name>
    <dbReference type="NCBI Taxonomy" id="2840747"/>
    <lineage>
        <taxon>Bacteria</taxon>
        <taxon>Bacillati</taxon>
        <taxon>Bacillota</taxon>
        <taxon>Clostridia</taxon>
        <taxon>Eubacteriales</taxon>
        <taxon>Candidatus Coproplasma</taxon>
    </lineage>
</organism>
<evidence type="ECO:0000313" key="1">
    <source>
        <dbReference type="EMBL" id="HIU61643.1"/>
    </source>
</evidence>
<gene>
    <name evidence="1" type="ORF">IAB69_03240</name>
</gene>
<reference evidence="1" key="1">
    <citation type="submission" date="2020-10" db="EMBL/GenBank/DDBJ databases">
        <authorList>
            <person name="Gilroy R."/>
        </authorList>
    </citation>
    <scope>NUCLEOTIDE SEQUENCE</scope>
    <source>
        <strain evidence="1">CHK195-12923</strain>
    </source>
</reference>
<dbReference type="InterPro" id="IPR014208">
    <property type="entry name" value="Spore_III_D"/>
</dbReference>
<proteinExistence type="predicted"/>